<evidence type="ECO:0000256" key="3">
    <source>
        <dbReference type="ARBA" id="ARBA00005703"/>
    </source>
</evidence>
<keyword evidence="8" id="KW-0418">Kinase</keyword>
<dbReference type="NCBIfam" id="NF009855">
    <property type="entry name" value="PRK13321.1"/>
    <property type="match status" value="1"/>
</dbReference>
<keyword evidence="13" id="KW-0456">Lyase</keyword>
<dbReference type="Proteomes" id="UP001174909">
    <property type="component" value="Unassembled WGS sequence"/>
</dbReference>
<dbReference type="InterPro" id="IPR036551">
    <property type="entry name" value="Flavin_trans-like"/>
</dbReference>
<feature type="domain" description="DNA/pantothenate metabolism flavoprotein C-terminal" evidence="17">
    <location>
        <begin position="446"/>
        <end position="653"/>
    </location>
</feature>
<evidence type="ECO:0000259" key="16">
    <source>
        <dbReference type="Pfam" id="PF02441"/>
    </source>
</evidence>
<sequence length="658" mass="69402">MLLTIDIGNTAVTIGVFRDGTDDATETNGTSPAARLLTTLRVATDSRRLADEYGILLKSLLEFRGIDTNEISAGCICSVVPPLTGMFQDVCQSFFGVAPLVVSTRIDLGMPVRYDNPRDVGADRIVDAVAAVELYGAPAVIVDLGTATVFDAVSREREYLGGAIAPGINLSADALYYNTSQLRRVELVAPEMAVGRNTTTSLQSGIVLGYAGLVSTMVERFKAEIGADAKVVGTGGLVTVISEHVPVFDDINQELTLEMETALDGKNIVLGVTGSIACYKALDLASKLVQAGASVETILSYGATQFVSPLAFRSLTHRSVVTDTFDANSEHSVEHVTLARWADIVVIAPATVHCIAKLAGGLADDPLTTTVIATEAPLLVAPAMDANMYDHPATQENMARLRRRGVAIVGPAPGRLASGLMGMGRLVEPATLLGHIAAELGRNGDLAGRRVVVSAGGTQEAIDPVRVITNHSSGRMGYAVAEAARDRGAEVVLVTAPTALPDPAEMRVVNVRSAQEMCDAVLAETPFADALIMAAAVADYRPAVAAEQKIKKTAADELTIDLDKTIDILATATGDFVRVGFSAESENLEANAADKVRRKSLDLIVANDITEEGSGFGVDTNRVVLIDREMQVERLPLMSKYAVGHRILDRVAALLVAG</sequence>
<evidence type="ECO:0000256" key="5">
    <source>
        <dbReference type="ARBA" id="ARBA00022490"/>
    </source>
</evidence>
<dbReference type="InterPro" id="IPR005252">
    <property type="entry name" value="CoaBC"/>
</dbReference>
<evidence type="ECO:0000259" key="17">
    <source>
        <dbReference type="Pfam" id="PF04127"/>
    </source>
</evidence>
<evidence type="ECO:0000256" key="1">
    <source>
        <dbReference type="ARBA" id="ARBA00001958"/>
    </source>
</evidence>
<dbReference type="PANTHER" id="PTHR34265:SF1">
    <property type="entry name" value="TYPE III PANTOTHENATE KINASE"/>
    <property type="match status" value="1"/>
</dbReference>
<evidence type="ECO:0000313" key="18">
    <source>
        <dbReference type="EMBL" id="CAI8030717.1"/>
    </source>
</evidence>
<dbReference type="SUPFAM" id="SSF102645">
    <property type="entry name" value="CoaB-like"/>
    <property type="match status" value="1"/>
</dbReference>
<evidence type="ECO:0000256" key="9">
    <source>
        <dbReference type="ARBA" id="ARBA00022793"/>
    </source>
</evidence>
<dbReference type="GO" id="GO:0010181">
    <property type="term" value="F:FMN binding"/>
    <property type="evidence" value="ECO:0007669"/>
    <property type="project" value="InterPro"/>
</dbReference>
<feature type="domain" description="Flavoprotein" evidence="16">
    <location>
        <begin position="266"/>
        <end position="428"/>
    </location>
</feature>
<keyword evidence="7" id="KW-0547">Nucleotide-binding</keyword>
<dbReference type="AlphaFoldDB" id="A0AA35WY14"/>
<dbReference type="GO" id="GO:0015941">
    <property type="term" value="P:pantothenate catabolic process"/>
    <property type="evidence" value="ECO:0007669"/>
    <property type="project" value="InterPro"/>
</dbReference>
<evidence type="ECO:0000256" key="8">
    <source>
        <dbReference type="ARBA" id="ARBA00022777"/>
    </source>
</evidence>
<evidence type="ECO:0000256" key="7">
    <source>
        <dbReference type="ARBA" id="ARBA00022741"/>
    </source>
</evidence>
<evidence type="ECO:0000256" key="14">
    <source>
        <dbReference type="ARBA" id="ARBA00038036"/>
    </source>
</evidence>
<dbReference type="CDD" id="cd24015">
    <property type="entry name" value="ASKHA_NBD_PanK-III"/>
    <property type="match status" value="1"/>
</dbReference>
<comment type="subcellular location">
    <subcellularLocation>
        <location evidence="2">Cytoplasm</location>
    </subcellularLocation>
</comment>
<dbReference type="InterPro" id="IPR035929">
    <property type="entry name" value="CoaB-like_sf"/>
</dbReference>
<keyword evidence="6" id="KW-0808">Transferase</keyword>
<dbReference type="GO" id="GO:0005737">
    <property type="term" value="C:cytoplasm"/>
    <property type="evidence" value="ECO:0007669"/>
    <property type="project" value="UniProtKB-SubCell"/>
</dbReference>
<dbReference type="SUPFAM" id="SSF52507">
    <property type="entry name" value="Homo-oligomeric flavin-containing Cys decarboxylases, HFCD"/>
    <property type="match status" value="1"/>
</dbReference>
<dbReference type="InterPro" id="IPR043129">
    <property type="entry name" value="ATPase_NBD"/>
</dbReference>
<protein>
    <recommendedName>
        <fullName evidence="15">Type III pantothenate kinase</fullName>
    </recommendedName>
</protein>
<evidence type="ECO:0000256" key="15">
    <source>
        <dbReference type="ARBA" id="ARBA00040883"/>
    </source>
</evidence>
<gene>
    <name evidence="18" type="ORF">GBAR_LOCUS17420</name>
</gene>
<comment type="similarity">
    <text evidence="3">Belongs to the PPC synthetase family.</text>
</comment>
<dbReference type="Pfam" id="PF03309">
    <property type="entry name" value="Pan_kinase"/>
    <property type="match status" value="1"/>
</dbReference>
<evidence type="ECO:0000256" key="13">
    <source>
        <dbReference type="ARBA" id="ARBA00023239"/>
    </source>
</evidence>
<dbReference type="EMBL" id="CASHTH010002493">
    <property type="protein sequence ID" value="CAI8030717.1"/>
    <property type="molecule type" value="Genomic_DNA"/>
</dbReference>
<dbReference type="InterPro" id="IPR003382">
    <property type="entry name" value="Flavoprotein"/>
</dbReference>
<dbReference type="NCBIfam" id="TIGR00671">
    <property type="entry name" value="baf"/>
    <property type="match status" value="1"/>
</dbReference>
<keyword evidence="11" id="KW-0630">Potassium</keyword>
<dbReference type="Pfam" id="PF02441">
    <property type="entry name" value="Flavoprotein"/>
    <property type="match status" value="1"/>
</dbReference>
<reference evidence="18" key="1">
    <citation type="submission" date="2023-03" db="EMBL/GenBank/DDBJ databases">
        <authorList>
            <person name="Steffen K."/>
            <person name="Cardenas P."/>
        </authorList>
    </citation>
    <scope>NUCLEOTIDE SEQUENCE</scope>
</reference>
<keyword evidence="5" id="KW-0963">Cytoplasm</keyword>
<evidence type="ECO:0000256" key="4">
    <source>
        <dbReference type="ARBA" id="ARBA00011738"/>
    </source>
</evidence>
<evidence type="ECO:0000256" key="2">
    <source>
        <dbReference type="ARBA" id="ARBA00004496"/>
    </source>
</evidence>
<dbReference type="Pfam" id="PF04127">
    <property type="entry name" value="DFP"/>
    <property type="match status" value="1"/>
</dbReference>
<comment type="caution">
    <text evidence="18">The sequence shown here is derived from an EMBL/GenBank/DDBJ whole genome shotgun (WGS) entry which is preliminary data.</text>
</comment>
<keyword evidence="12" id="KW-0173">Coenzyme A biosynthesis</keyword>
<dbReference type="InterPro" id="IPR007085">
    <property type="entry name" value="DNA/pantothenate-metab_flavo_C"/>
</dbReference>
<keyword evidence="19" id="KW-1185">Reference proteome</keyword>
<dbReference type="PANTHER" id="PTHR34265">
    <property type="entry name" value="TYPE III PANTOTHENATE KINASE"/>
    <property type="match status" value="1"/>
</dbReference>
<comment type="cofactor">
    <cofactor evidence="1">
        <name>K(+)</name>
        <dbReference type="ChEBI" id="CHEBI:29103"/>
    </cofactor>
</comment>
<keyword evidence="10" id="KW-0067">ATP-binding</keyword>
<proteinExistence type="inferred from homology"/>
<accession>A0AA35WY14</accession>
<dbReference type="Gene3D" id="3.40.50.10300">
    <property type="entry name" value="CoaB-like"/>
    <property type="match status" value="1"/>
</dbReference>
<dbReference type="Gene3D" id="3.40.50.1950">
    <property type="entry name" value="Flavin prenyltransferase-like"/>
    <property type="match status" value="1"/>
</dbReference>
<dbReference type="HAMAP" id="MF_02225">
    <property type="entry name" value="CoaBC"/>
    <property type="match status" value="1"/>
</dbReference>
<name>A0AA35WY14_GEOBA</name>
<evidence type="ECO:0000256" key="11">
    <source>
        <dbReference type="ARBA" id="ARBA00022958"/>
    </source>
</evidence>
<evidence type="ECO:0000256" key="12">
    <source>
        <dbReference type="ARBA" id="ARBA00022993"/>
    </source>
</evidence>
<evidence type="ECO:0000256" key="10">
    <source>
        <dbReference type="ARBA" id="ARBA00022840"/>
    </source>
</evidence>
<comment type="similarity">
    <text evidence="14">Belongs to the type III pantothenate kinase family.</text>
</comment>
<dbReference type="GO" id="GO:0004632">
    <property type="term" value="F:phosphopantothenate--cysteine ligase activity"/>
    <property type="evidence" value="ECO:0007669"/>
    <property type="project" value="InterPro"/>
</dbReference>
<dbReference type="Gene3D" id="3.30.420.40">
    <property type="match status" value="2"/>
</dbReference>
<dbReference type="SUPFAM" id="SSF53067">
    <property type="entry name" value="Actin-like ATPase domain"/>
    <property type="match status" value="2"/>
</dbReference>
<dbReference type="GO" id="GO:0004594">
    <property type="term" value="F:pantothenate kinase activity"/>
    <property type="evidence" value="ECO:0007669"/>
    <property type="project" value="InterPro"/>
</dbReference>
<keyword evidence="9" id="KW-0210">Decarboxylase</keyword>
<evidence type="ECO:0000256" key="6">
    <source>
        <dbReference type="ARBA" id="ARBA00022679"/>
    </source>
</evidence>
<dbReference type="NCBIfam" id="TIGR00521">
    <property type="entry name" value="coaBC_dfp"/>
    <property type="match status" value="1"/>
</dbReference>
<evidence type="ECO:0000313" key="19">
    <source>
        <dbReference type="Proteomes" id="UP001174909"/>
    </source>
</evidence>
<dbReference type="InterPro" id="IPR004619">
    <property type="entry name" value="Type_III_PanK"/>
</dbReference>
<organism evidence="18 19">
    <name type="scientific">Geodia barretti</name>
    <name type="common">Barrett's horny sponge</name>
    <dbReference type="NCBI Taxonomy" id="519541"/>
    <lineage>
        <taxon>Eukaryota</taxon>
        <taxon>Metazoa</taxon>
        <taxon>Porifera</taxon>
        <taxon>Demospongiae</taxon>
        <taxon>Heteroscleromorpha</taxon>
        <taxon>Tetractinellida</taxon>
        <taxon>Astrophorina</taxon>
        <taxon>Geodiidae</taxon>
        <taxon>Geodia</taxon>
    </lineage>
</organism>
<dbReference type="HAMAP" id="MF_01274">
    <property type="entry name" value="Pantothen_kinase_3"/>
    <property type="match status" value="1"/>
</dbReference>
<dbReference type="GO" id="GO:0015937">
    <property type="term" value="P:coenzyme A biosynthetic process"/>
    <property type="evidence" value="ECO:0007669"/>
    <property type="project" value="UniProtKB-KW"/>
</dbReference>
<comment type="subunit">
    <text evidence="4">Homodimer.</text>
</comment>
<dbReference type="GO" id="GO:0005524">
    <property type="term" value="F:ATP binding"/>
    <property type="evidence" value="ECO:0007669"/>
    <property type="project" value="UniProtKB-KW"/>
</dbReference>
<dbReference type="GO" id="GO:0004633">
    <property type="term" value="F:phosphopantothenoylcysteine decarboxylase activity"/>
    <property type="evidence" value="ECO:0007669"/>
    <property type="project" value="InterPro"/>
</dbReference>